<dbReference type="InterPro" id="IPR013221">
    <property type="entry name" value="Mur_ligase_cen"/>
</dbReference>
<keyword evidence="1" id="KW-0479">Metal-binding</keyword>
<dbReference type="RefSeq" id="WP_106564290.1">
    <property type="nucleotide sequence ID" value="NZ_PYAU01000001.1"/>
</dbReference>
<dbReference type="Gene3D" id="3.40.1190.10">
    <property type="entry name" value="Mur-like, catalytic domain"/>
    <property type="match status" value="1"/>
</dbReference>
<gene>
    <name evidence="1" type="primary">murT</name>
    <name evidence="4" type="ORF">CLV49_3059</name>
    <name evidence="5" type="ORF">ELQ93_03955</name>
</gene>
<dbReference type="InterPro" id="IPR036565">
    <property type="entry name" value="Mur-like_cat_sf"/>
</dbReference>
<proteinExistence type="inferred from homology"/>
<keyword evidence="1" id="KW-0133">Cell shape</keyword>
<dbReference type="AlphaFoldDB" id="A0A2P8GZN2"/>
<comment type="caution">
    <text evidence="4">The sequence shown here is derived from an EMBL/GenBank/DDBJ whole genome shotgun (WGS) entry which is preliminary data.</text>
</comment>
<keyword evidence="1" id="KW-0067">ATP-binding</keyword>
<evidence type="ECO:0000256" key="1">
    <source>
        <dbReference type="HAMAP-Rule" id="MF_02214"/>
    </source>
</evidence>
<comment type="caution">
    <text evidence="1">Lacks conserved residue(s) required for the propagation of feature annotation.</text>
</comment>
<evidence type="ECO:0000259" key="2">
    <source>
        <dbReference type="Pfam" id="PF08245"/>
    </source>
</evidence>
<sequence>MGLRYTVPILIGRLARAVTRARGGGSAYPGHLVNRLAPSYLPSLPDQLPGGVVFVLGSNGKSTTTHMVSEVLRAHGLRVFTNPTGANLPQGVTSALLSEVSLTGRLSADVAVLEIDEAYAVKLAQTLRPSIVLMLNVQVDQLFRFYETERVADMMIDTGVLASTNVVTNREDPYLSKVGRKIAGDRPAVSYFGASADVVARSAHGLVNAEDFRDPDAVGHVEAASEVVGWSGTSASISIGGETLDVALPARGLHYAVDAAAALQTARLVLESQFSADRAVEAFRVMRPAYGRGELLQFGSEQVEITMFKNGASLQLNLDAFDSPPEQVLLAIDEGTPDISWIYDVDFSALDHVDVISGAKGWQIALRLEHAGIPVHHIEPDLKKGIEIMRRLPAPTTGRKAWIVNYEQMMYARKLVGQGDMEIAR</sequence>
<evidence type="ECO:0000313" key="4">
    <source>
        <dbReference type="EMBL" id="PSL39423.1"/>
    </source>
</evidence>
<dbReference type="GO" id="GO:0046872">
    <property type="term" value="F:metal ion binding"/>
    <property type="evidence" value="ECO:0007669"/>
    <property type="project" value="UniProtKB-KW"/>
</dbReference>
<protein>
    <recommendedName>
        <fullName evidence="1">Lipid II isoglutaminyl synthase (glutamine-hydrolyzing) subunit MurT</fullName>
        <ecNumber evidence="1">6.3.5.13</ecNumber>
    </recommendedName>
</protein>
<dbReference type="InterPro" id="IPR013564">
    <property type="entry name" value="MurT_C"/>
</dbReference>
<dbReference type="PANTHER" id="PTHR23135:SF7">
    <property type="entry name" value="LIPID II ISOGLUTAMINYL SYNTHASE (GLUTAMINE-HYDROLYZING) SUBUNIT MURT"/>
    <property type="match status" value="1"/>
</dbReference>
<comment type="catalytic activity">
    <reaction evidence="1">
        <text>beta-D-GlcNAc-(1-&gt;4)-Mur2Ac(oyl-L-Ala-gamma-D-Glu-L-Lys-D-Ala-D-Ala)-di-trans,octa-cis-undecaprenyl diphosphate + L-glutamine + ATP + H2O = beta-D-GlcNAc-(1-&gt;4)-Mur2Ac(oyl-L-Ala-D-isoglutaminyl-L-Lys-D-Ala-D-Ala)-di-trans,octa-cis-undecaprenyl diphosphate + L-glutamate + ADP + phosphate + H(+)</text>
        <dbReference type="Rhea" id="RHEA:57928"/>
        <dbReference type="ChEBI" id="CHEBI:15377"/>
        <dbReference type="ChEBI" id="CHEBI:15378"/>
        <dbReference type="ChEBI" id="CHEBI:29985"/>
        <dbReference type="ChEBI" id="CHEBI:30616"/>
        <dbReference type="ChEBI" id="CHEBI:43474"/>
        <dbReference type="ChEBI" id="CHEBI:58359"/>
        <dbReference type="ChEBI" id="CHEBI:60033"/>
        <dbReference type="ChEBI" id="CHEBI:62233"/>
        <dbReference type="ChEBI" id="CHEBI:456216"/>
        <dbReference type="EC" id="6.3.5.13"/>
    </reaction>
</comment>
<dbReference type="GO" id="GO:0071555">
    <property type="term" value="P:cell wall organization"/>
    <property type="evidence" value="ECO:0007669"/>
    <property type="project" value="UniProtKB-KW"/>
</dbReference>
<dbReference type="GO" id="GO:0140282">
    <property type="term" value="F:carbon-nitrogen ligase activity on lipid II"/>
    <property type="evidence" value="ECO:0007669"/>
    <property type="project" value="UniProtKB-UniRule"/>
</dbReference>
<comment type="function">
    <text evidence="1">The lipid II isoglutaminyl synthase complex catalyzes the formation of alpha-D-isoglutamine in the cell wall lipid II stem peptide. The MurT subunit catalyzes the ATP-dependent amidation of D-glutamate residue of lipid II, converting it to an isoglutamine residue.</text>
</comment>
<feature type="domain" description="Mur ligase central" evidence="2">
    <location>
        <begin position="57"/>
        <end position="198"/>
    </location>
</feature>
<comment type="pathway">
    <text evidence="1">Cell wall biogenesis; peptidoglycan biosynthesis.</text>
</comment>
<keyword evidence="1" id="KW-0547">Nucleotide-binding</keyword>
<comment type="catalytic activity">
    <reaction evidence="1">
        <text>beta-D-GlcNAc-(1-&gt;4)-Mur2Ac(oyl-L-Ala-gamma-D-O-P-Glu-L-Lys-D-Ala-D-Ala)-di-trans,octa-cis-undecaprenyl diphosphate + NH4(+) = beta-D-GlcNAc-(1-&gt;4)-Mur2Ac(oyl-L-Ala-D-isoglutaminyl-L-Lys-D-Ala-D-Ala)-di-trans,octa-cis-undecaprenyl diphosphate + phosphate + H(+)</text>
        <dbReference type="Rhea" id="RHEA:57932"/>
        <dbReference type="ChEBI" id="CHEBI:15378"/>
        <dbReference type="ChEBI" id="CHEBI:28938"/>
        <dbReference type="ChEBI" id="CHEBI:43474"/>
        <dbReference type="ChEBI" id="CHEBI:62233"/>
        <dbReference type="ChEBI" id="CHEBI:143132"/>
    </reaction>
</comment>
<keyword evidence="1" id="KW-0436">Ligase</keyword>
<comment type="subunit">
    <text evidence="1">Forms a heterodimer with GatD.</text>
</comment>
<dbReference type="GO" id="GO:0016881">
    <property type="term" value="F:acid-amino acid ligase activity"/>
    <property type="evidence" value="ECO:0007669"/>
    <property type="project" value="InterPro"/>
</dbReference>
<dbReference type="Proteomes" id="UP000241203">
    <property type="component" value="Unassembled WGS sequence"/>
</dbReference>
<reference evidence="5 7" key="2">
    <citation type="submission" date="2018-12" db="EMBL/GenBank/DDBJ databases">
        <authorList>
            <person name="hu s."/>
            <person name="Xu Y."/>
            <person name="Xu B."/>
            <person name="Li F."/>
        </authorList>
    </citation>
    <scope>NUCLEOTIDE SEQUENCE [LARGE SCALE GENOMIC DNA]</scope>
    <source>
        <strain evidence="5 7">KSW2-17</strain>
    </source>
</reference>
<dbReference type="OrthoDB" id="9803907at2"/>
<dbReference type="Pfam" id="PF08245">
    <property type="entry name" value="Mur_ligase_M"/>
    <property type="match status" value="1"/>
</dbReference>
<dbReference type="UniPathway" id="UPA00219"/>
<dbReference type="PANTHER" id="PTHR23135">
    <property type="entry name" value="MUR LIGASE FAMILY MEMBER"/>
    <property type="match status" value="1"/>
</dbReference>
<keyword evidence="1" id="KW-0961">Cell wall biogenesis/degradation</keyword>
<accession>A0A2P8GZN2</accession>
<organism evidence="4 6">
    <name type="scientific">Labedella gwakjiensis</name>
    <dbReference type="NCBI Taxonomy" id="390269"/>
    <lineage>
        <taxon>Bacteria</taxon>
        <taxon>Bacillati</taxon>
        <taxon>Actinomycetota</taxon>
        <taxon>Actinomycetes</taxon>
        <taxon>Micrococcales</taxon>
        <taxon>Microbacteriaceae</taxon>
        <taxon>Labedella</taxon>
    </lineage>
</organism>
<dbReference type="GO" id="GO:0009252">
    <property type="term" value="P:peptidoglycan biosynthetic process"/>
    <property type="evidence" value="ECO:0007669"/>
    <property type="project" value="UniProtKB-UniRule"/>
</dbReference>
<dbReference type="EMBL" id="RZGY01000001">
    <property type="protein sequence ID" value="RUQ86171.1"/>
    <property type="molecule type" value="Genomic_DNA"/>
</dbReference>
<dbReference type="HAMAP" id="MF_02214">
    <property type="entry name" value="Lipid_II_synth_MurT"/>
    <property type="match status" value="1"/>
</dbReference>
<keyword evidence="1" id="KW-0573">Peptidoglycan synthesis</keyword>
<reference evidence="4 6" key="1">
    <citation type="submission" date="2018-03" db="EMBL/GenBank/DDBJ databases">
        <title>Genomic Encyclopedia of Archaeal and Bacterial Type Strains, Phase II (KMG-II): from individual species to whole genera.</title>
        <authorList>
            <person name="Goeker M."/>
        </authorList>
    </citation>
    <scope>NUCLEOTIDE SEQUENCE [LARGE SCALE GENOMIC DNA]</scope>
    <source>
        <strain evidence="4 6">DSM 21548</strain>
    </source>
</reference>
<feature type="domain" description="Lipid II isoglutaminyl synthase (glutamine-hydrolyzing) subunit MurT C-terminal" evidence="3">
    <location>
        <begin position="309"/>
        <end position="388"/>
    </location>
</feature>
<dbReference type="Proteomes" id="UP000268291">
    <property type="component" value="Unassembled WGS sequence"/>
</dbReference>
<keyword evidence="7" id="KW-1185">Reference proteome</keyword>
<dbReference type="InterPro" id="IPR043703">
    <property type="entry name" value="Lipid_II_synth_MurT"/>
</dbReference>
<dbReference type="SUPFAM" id="SSF53623">
    <property type="entry name" value="MurD-like peptide ligases, catalytic domain"/>
    <property type="match status" value="1"/>
</dbReference>
<dbReference type="EMBL" id="PYAU01000001">
    <property type="protein sequence ID" value="PSL39423.1"/>
    <property type="molecule type" value="Genomic_DNA"/>
</dbReference>
<name>A0A2P8GZN2_9MICO</name>
<comment type="similarity">
    <text evidence="1">Belongs to the MurCDEF family. MurT subfamily.</text>
</comment>
<evidence type="ECO:0000313" key="5">
    <source>
        <dbReference type="EMBL" id="RUQ86171.1"/>
    </source>
</evidence>
<evidence type="ECO:0000313" key="6">
    <source>
        <dbReference type="Proteomes" id="UP000241203"/>
    </source>
</evidence>
<comment type="catalytic activity">
    <reaction evidence="1">
        <text>beta-D-GlcNAc-(1-&gt;4)-Mur2Ac(oyl-L-Ala-gamma-D-Glu-L-Lys-D-Ala-D-Ala)-di-trans,octa-cis-undecaprenyl diphosphate + ATP = beta-D-GlcNAc-(1-&gt;4)-Mur2Ac(oyl-L-Ala-gamma-D-O-P-Glu-L-Lys-D-Ala-D-Ala)-di-trans,octa-cis-undecaprenyl diphosphate + ADP</text>
        <dbReference type="Rhea" id="RHEA:59488"/>
        <dbReference type="ChEBI" id="CHEBI:30616"/>
        <dbReference type="ChEBI" id="CHEBI:60033"/>
        <dbReference type="ChEBI" id="CHEBI:143132"/>
        <dbReference type="ChEBI" id="CHEBI:456216"/>
    </reaction>
</comment>
<dbReference type="GO" id="GO:0005524">
    <property type="term" value="F:ATP binding"/>
    <property type="evidence" value="ECO:0007669"/>
    <property type="project" value="UniProtKB-UniRule"/>
</dbReference>
<evidence type="ECO:0000259" key="3">
    <source>
        <dbReference type="Pfam" id="PF08353"/>
    </source>
</evidence>
<dbReference type="EC" id="6.3.5.13" evidence="1"/>
<dbReference type="Pfam" id="PF08353">
    <property type="entry name" value="MurT_C"/>
    <property type="match status" value="1"/>
</dbReference>
<evidence type="ECO:0000313" key="7">
    <source>
        <dbReference type="Proteomes" id="UP000268291"/>
    </source>
</evidence>
<dbReference type="GO" id="GO:0008360">
    <property type="term" value="P:regulation of cell shape"/>
    <property type="evidence" value="ECO:0007669"/>
    <property type="project" value="UniProtKB-KW"/>
</dbReference>